<dbReference type="EMBL" id="MLAK01000600">
    <property type="protein sequence ID" value="OHT10843.1"/>
    <property type="molecule type" value="Genomic_DNA"/>
</dbReference>
<dbReference type="AlphaFoldDB" id="A0A1J4KI03"/>
<reference evidence="2" key="1">
    <citation type="submission" date="2016-10" db="EMBL/GenBank/DDBJ databases">
        <authorList>
            <person name="Benchimol M."/>
            <person name="Almeida L.G."/>
            <person name="Vasconcelos A.T."/>
            <person name="Perreira-Neves A."/>
            <person name="Rosa I.A."/>
            <person name="Tasca T."/>
            <person name="Bogo M.R."/>
            <person name="de Souza W."/>
        </authorList>
    </citation>
    <scope>NUCLEOTIDE SEQUENCE [LARGE SCALE GENOMIC DNA]</scope>
    <source>
        <strain evidence="2">K</strain>
    </source>
</reference>
<dbReference type="Proteomes" id="UP000179807">
    <property type="component" value="Unassembled WGS sequence"/>
</dbReference>
<dbReference type="VEuPathDB" id="TrichDB:TRFO_19730"/>
<gene>
    <name evidence="2" type="ORF">TRFO_19730</name>
</gene>
<feature type="compositionally biased region" description="Basic and acidic residues" evidence="1">
    <location>
        <begin position="54"/>
        <end position="72"/>
    </location>
</feature>
<feature type="region of interest" description="Disordered" evidence="1">
    <location>
        <begin position="33"/>
        <end position="72"/>
    </location>
</feature>
<evidence type="ECO:0000256" key="1">
    <source>
        <dbReference type="SAM" id="MobiDB-lite"/>
    </source>
</evidence>
<dbReference type="RefSeq" id="XP_068363979.1">
    <property type="nucleotide sequence ID" value="XM_068500966.1"/>
</dbReference>
<comment type="caution">
    <text evidence="2">The sequence shown here is derived from an EMBL/GenBank/DDBJ whole genome shotgun (WGS) entry which is preliminary data.</text>
</comment>
<name>A0A1J4KI03_9EUKA</name>
<accession>A0A1J4KI03</accession>
<keyword evidence="3" id="KW-1185">Reference proteome</keyword>
<proteinExistence type="predicted"/>
<protein>
    <submittedName>
        <fullName evidence="2">Uncharacterized protein</fullName>
    </submittedName>
</protein>
<evidence type="ECO:0000313" key="3">
    <source>
        <dbReference type="Proteomes" id="UP000179807"/>
    </source>
</evidence>
<sequence length="90" mass="9878">MKEELDPLLSKFSENAEFSATTTEIQDESIFTAGVGVEPTQPKTQPVRKAAAPKTKDVEDQPAAEEKPADEEKVNICQTGIIRIFSKNTI</sequence>
<dbReference type="GeneID" id="94835670"/>
<evidence type="ECO:0000313" key="2">
    <source>
        <dbReference type="EMBL" id="OHT10843.1"/>
    </source>
</evidence>
<organism evidence="2 3">
    <name type="scientific">Tritrichomonas foetus</name>
    <dbReference type="NCBI Taxonomy" id="1144522"/>
    <lineage>
        <taxon>Eukaryota</taxon>
        <taxon>Metamonada</taxon>
        <taxon>Parabasalia</taxon>
        <taxon>Tritrichomonadida</taxon>
        <taxon>Tritrichomonadidae</taxon>
        <taxon>Tritrichomonas</taxon>
    </lineage>
</organism>